<feature type="region of interest" description="Disordered" evidence="1">
    <location>
        <begin position="225"/>
        <end position="281"/>
    </location>
</feature>
<evidence type="ECO:0000313" key="3">
    <source>
        <dbReference type="Proteomes" id="UP000626092"/>
    </source>
</evidence>
<dbReference type="AlphaFoldDB" id="A0A834GTW3"/>
<gene>
    <name evidence="2" type="ORF">RHSIM_Rhsim07G0149500</name>
</gene>
<organism evidence="2 3">
    <name type="scientific">Rhododendron simsii</name>
    <name type="common">Sims's rhododendron</name>
    <dbReference type="NCBI Taxonomy" id="118357"/>
    <lineage>
        <taxon>Eukaryota</taxon>
        <taxon>Viridiplantae</taxon>
        <taxon>Streptophyta</taxon>
        <taxon>Embryophyta</taxon>
        <taxon>Tracheophyta</taxon>
        <taxon>Spermatophyta</taxon>
        <taxon>Magnoliopsida</taxon>
        <taxon>eudicotyledons</taxon>
        <taxon>Gunneridae</taxon>
        <taxon>Pentapetalae</taxon>
        <taxon>asterids</taxon>
        <taxon>Ericales</taxon>
        <taxon>Ericaceae</taxon>
        <taxon>Ericoideae</taxon>
        <taxon>Rhodoreae</taxon>
        <taxon>Rhododendron</taxon>
    </lineage>
</organism>
<keyword evidence="3" id="KW-1185">Reference proteome</keyword>
<dbReference type="EMBL" id="WJXA01000007">
    <property type="protein sequence ID" value="KAF7137192.1"/>
    <property type="molecule type" value="Genomic_DNA"/>
</dbReference>
<dbReference type="PANTHER" id="PTHR34835">
    <property type="entry name" value="OS07G0283600 PROTEIN-RELATED"/>
    <property type="match status" value="1"/>
</dbReference>
<reference evidence="2" key="1">
    <citation type="submission" date="2019-11" db="EMBL/GenBank/DDBJ databases">
        <authorList>
            <person name="Liu Y."/>
            <person name="Hou J."/>
            <person name="Li T.-Q."/>
            <person name="Guan C.-H."/>
            <person name="Wu X."/>
            <person name="Wu H.-Z."/>
            <person name="Ling F."/>
            <person name="Zhang R."/>
            <person name="Shi X.-G."/>
            <person name="Ren J.-P."/>
            <person name="Chen E.-F."/>
            <person name="Sun J.-M."/>
        </authorList>
    </citation>
    <scope>NUCLEOTIDE SEQUENCE</scope>
    <source>
        <strain evidence="2">Adult_tree_wgs_1</strain>
        <tissue evidence="2">Leaves</tissue>
    </source>
</reference>
<comment type="caution">
    <text evidence="2">The sequence shown here is derived from an EMBL/GenBank/DDBJ whole genome shotgun (WGS) entry which is preliminary data.</text>
</comment>
<name>A0A834GTW3_RHOSS</name>
<dbReference type="Proteomes" id="UP000626092">
    <property type="component" value="Unassembled WGS sequence"/>
</dbReference>
<protein>
    <recommendedName>
        <fullName evidence="4">Aminotransferase-like plant mobile domain-containing protein</fullName>
    </recommendedName>
</protein>
<accession>A0A834GTW3</accession>
<evidence type="ECO:0008006" key="4">
    <source>
        <dbReference type="Google" id="ProtNLM"/>
    </source>
</evidence>
<sequence length="374" mass="42264">MAEADKAPYIHLANEAMANKPKKKRKPALTRTLEFGRLRAYEITTADVAQALGLKLGSVPVLTKCEDEHVKHIQSLFLEKEKKLTRGLAVKMMDVVFEKKTSGKKFKTAYVLFALCCFLCPTTKDEAGPKLFPCVMDLHAIPNYAWPQFVLDWLLLYFDKEQMDMTVGEEGGSLIECWTQQRLQERIKKEENLELLDPTLSQFPQPRLRHPIKKKDDILMEALENKPSGHHESTSDVQNKPSGEQSESDGGSESDESDGGEKCDESDRGEESDEVTGVNKVNQVTGVKKVTQVTGMKKVKEMRVVKKRNVHKRISNPRVWNLCLLFPEIANQGDMPIYMPEHVTIHNIVQAGISGHADERHVGQIEQGEEELDQ</sequence>
<proteinExistence type="predicted"/>
<feature type="compositionally biased region" description="Acidic residues" evidence="1">
    <location>
        <begin position="246"/>
        <end position="258"/>
    </location>
</feature>
<evidence type="ECO:0000256" key="1">
    <source>
        <dbReference type="SAM" id="MobiDB-lite"/>
    </source>
</evidence>
<evidence type="ECO:0000313" key="2">
    <source>
        <dbReference type="EMBL" id="KAF7137192.1"/>
    </source>
</evidence>
<feature type="compositionally biased region" description="Basic and acidic residues" evidence="1">
    <location>
        <begin position="225"/>
        <end position="234"/>
    </location>
</feature>
<dbReference type="PANTHER" id="PTHR34835:SF82">
    <property type="entry name" value="OS01G0826651 PROTEIN"/>
    <property type="match status" value="1"/>
</dbReference>